<gene>
    <name evidence="6" type="ORF">P8192_03135</name>
</gene>
<dbReference type="Pfam" id="PF00440">
    <property type="entry name" value="TetR_N"/>
    <property type="match status" value="1"/>
</dbReference>
<feature type="domain" description="HTH tetR-type" evidence="5">
    <location>
        <begin position="29"/>
        <end position="89"/>
    </location>
</feature>
<proteinExistence type="predicted"/>
<dbReference type="EMBL" id="CP121252">
    <property type="protein sequence ID" value="WFP17135.1"/>
    <property type="molecule type" value="Genomic_DNA"/>
</dbReference>
<accession>A0ABY8H7L3</accession>
<evidence type="ECO:0000313" key="6">
    <source>
        <dbReference type="EMBL" id="WFP17135.1"/>
    </source>
</evidence>
<keyword evidence="7" id="KW-1185">Reference proteome</keyword>
<dbReference type="PANTHER" id="PTHR30055">
    <property type="entry name" value="HTH-TYPE TRANSCRIPTIONAL REGULATOR RUTR"/>
    <property type="match status" value="1"/>
</dbReference>
<dbReference type="InterPro" id="IPR050109">
    <property type="entry name" value="HTH-type_TetR-like_transc_reg"/>
</dbReference>
<dbReference type="InterPro" id="IPR001647">
    <property type="entry name" value="HTH_TetR"/>
</dbReference>
<evidence type="ECO:0000256" key="1">
    <source>
        <dbReference type="ARBA" id="ARBA00023015"/>
    </source>
</evidence>
<feature type="DNA-binding region" description="H-T-H motif" evidence="4">
    <location>
        <begin position="52"/>
        <end position="71"/>
    </location>
</feature>
<dbReference type="RefSeq" id="WP_278158437.1">
    <property type="nucleotide sequence ID" value="NZ_CP121252.1"/>
</dbReference>
<keyword evidence="2 4" id="KW-0238">DNA-binding</keyword>
<dbReference type="PANTHER" id="PTHR30055:SF234">
    <property type="entry name" value="HTH-TYPE TRANSCRIPTIONAL REGULATOR BETI"/>
    <property type="match status" value="1"/>
</dbReference>
<reference evidence="6 7" key="1">
    <citation type="submission" date="2023-04" db="EMBL/GenBank/DDBJ databases">
        <title>Funneling lignin-derived compounds into biodiesel using alkali-halophilic Citricoccus sp. P2.</title>
        <authorList>
            <person name="Luo C.-B."/>
        </authorList>
    </citation>
    <scope>NUCLEOTIDE SEQUENCE [LARGE SCALE GENOMIC DNA]</scope>
    <source>
        <strain evidence="6 7">P2</strain>
    </source>
</reference>
<evidence type="ECO:0000256" key="2">
    <source>
        <dbReference type="ARBA" id="ARBA00023125"/>
    </source>
</evidence>
<organism evidence="6 7">
    <name type="scientific">Citricoccus muralis</name>
    <dbReference type="NCBI Taxonomy" id="169134"/>
    <lineage>
        <taxon>Bacteria</taxon>
        <taxon>Bacillati</taxon>
        <taxon>Actinomycetota</taxon>
        <taxon>Actinomycetes</taxon>
        <taxon>Micrococcales</taxon>
        <taxon>Micrococcaceae</taxon>
        <taxon>Citricoccus</taxon>
    </lineage>
</organism>
<evidence type="ECO:0000259" key="5">
    <source>
        <dbReference type="PROSITE" id="PS50977"/>
    </source>
</evidence>
<evidence type="ECO:0000256" key="4">
    <source>
        <dbReference type="PROSITE-ProRule" id="PRU00335"/>
    </source>
</evidence>
<dbReference type="SUPFAM" id="SSF46689">
    <property type="entry name" value="Homeodomain-like"/>
    <property type="match status" value="1"/>
</dbReference>
<protein>
    <submittedName>
        <fullName evidence="6">TetR/AcrR family transcriptional regulator</fullName>
    </submittedName>
</protein>
<keyword evidence="3" id="KW-0804">Transcription</keyword>
<dbReference type="InterPro" id="IPR009057">
    <property type="entry name" value="Homeodomain-like_sf"/>
</dbReference>
<keyword evidence="1" id="KW-0805">Transcription regulation</keyword>
<dbReference type="Gene3D" id="1.10.357.10">
    <property type="entry name" value="Tetracycline Repressor, domain 2"/>
    <property type="match status" value="1"/>
</dbReference>
<dbReference type="PROSITE" id="PS50977">
    <property type="entry name" value="HTH_TETR_2"/>
    <property type="match status" value="1"/>
</dbReference>
<sequence length="220" mass="23795">MQKSDVSIPDTGLEFAAESTVGRREQQRQATLLALHEAAVAQVTEQGYEAATITSISDAAGVSRRTFFNYYATKDEAILGVLEPSVPPQVLEKFLEEIAVERALGPVVRLLMSVMSSSRVGGETRQDLMSLAGLAPSLSHTLKRYAVRAEDVISEVLVEHLAHQDGEPRTTPDVAHAMVMIAGTALRFAYAKNPDSMIDPDSPALVDAVELFSTTLKEVL</sequence>
<name>A0ABY8H7L3_9MICC</name>
<dbReference type="Proteomes" id="UP001219037">
    <property type="component" value="Chromosome"/>
</dbReference>
<evidence type="ECO:0000313" key="7">
    <source>
        <dbReference type="Proteomes" id="UP001219037"/>
    </source>
</evidence>
<evidence type="ECO:0000256" key="3">
    <source>
        <dbReference type="ARBA" id="ARBA00023163"/>
    </source>
</evidence>